<keyword evidence="3" id="KW-1185">Reference proteome</keyword>
<dbReference type="Proteomes" id="UP000526083">
    <property type="component" value="Unassembled WGS sequence"/>
</dbReference>
<comment type="caution">
    <text evidence="2">The sequence shown here is derived from an EMBL/GenBank/DDBJ whole genome shotgun (WGS) entry which is preliminary data.</text>
</comment>
<reference evidence="2 3" key="1">
    <citation type="submission" date="2020-07" db="EMBL/GenBank/DDBJ databases">
        <title>Sequencing the genomes of 1000 actinobacteria strains.</title>
        <authorList>
            <person name="Klenk H.-P."/>
        </authorList>
    </citation>
    <scope>NUCLEOTIDE SEQUENCE [LARGE SCALE GENOMIC DNA]</scope>
    <source>
        <strain evidence="2 3">DSM 27576</strain>
    </source>
</reference>
<evidence type="ECO:0000256" key="1">
    <source>
        <dbReference type="SAM" id="Phobius"/>
    </source>
</evidence>
<evidence type="ECO:0000313" key="3">
    <source>
        <dbReference type="Proteomes" id="UP000526083"/>
    </source>
</evidence>
<proteinExistence type="predicted"/>
<feature type="transmembrane region" description="Helical" evidence="1">
    <location>
        <begin position="12"/>
        <end position="34"/>
    </location>
</feature>
<sequence length="215" mass="22611">MAKLGGRNNWLAWPVGLICAAIIGVLVVVALPMVGPSIDWAGSALRGPTVAPRVAVEPEDARLGTVAGPVESADPSASVDECHSLYTDVLWEELSSRTGGHPIQNDALPTTHATSLAAALGPKVLETCAWNATTTGSIVTTVSEVEGGAQGIAEASLGSQGYVCSEFGDGIRCTKNIDNTREDHVFRDGLWVATQFSAWEPSLYTERVAERLWPG</sequence>
<dbReference type="RefSeq" id="WP_167043772.1">
    <property type="nucleotide sequence ID" value="NZ_JAAOZB010000001.1"/>
</dbReference>
<evidence type="ECO:0000313" key="2">
    <source>
        <dbReference type="EMBL" id="MBA8817634.1"/>
    </source>
</evidence>
<dbReference type="EMBL" id="JACGWY010000009">
    <property type="protein sequence ID" value="MBA8817634.1"/>
    <property type="molecule type" value="Genomic_DNA"/>
</dbReference>
<keyword evidence="1" id="KW-0812">Transmembrane</keyword>
<gene>
    <name evidence="2" type="ORF">FHX48_002739</name>
</gene>
<keyword evidence="1" id="KW-0472">Membrane</keyword>
<organism evidence="2 3">
    <name type="scientific">Microbacterium halimionae</name>
    <dbReference type="NCBI Taxonomy" id="1526413"/>
    <lineage>
        <taxon>Bacteria</taxon>
        <taxon>Bacillati</taxon>
        <taxon>Actinomycetota</taxon>
        <taxon>Actinomycetes</taxon>
        <taxon>Micrococcales</taxon>
        <taxon>Microbacteriaceae</taxon>
        <taxon>Microbacterium</taxon>
    </lineage>
</organism>
<dbReference type="AlphaFoldDB" id="A0A7W3PN63"/>
<protein>
    <submittedName>
        <fullName evidence="2">Uncharacterized protein</fullName>
    </submittedName>
</protein>
<name>A0A7W3PN63_9MICO</name>
<keyword evidence="1" id="KW-1133">Transmembrane helix</keyword>
<accession>A0A7W3PN63</accession>